<dbReference type="InterPro" id="IPR002895">
    <property type="entry name" value="Paramecium_SA"/>
</dbReference>
<evidence type="ECO:0000256" key="2">
    <source>
        <dbReference type="ARBA" id="ARBA00022737"/>
    </source>
</evidence>
<evidence type="ECO:0000313" key="6">
    <source>
        <dbReference type="Proteomes" id="UP000683925"/>
    </source>
</evidence>
<dbReference type="SMART" id="SM00261">
    <property type="entry name" value="FU"/>
    <property type="match status" value="4"/>
</dbReference>
<dbReference type="Pfam" id="PF01508">
    <property type="entry name" value="Paramecium_SA"/>
    <property type="match status" value="15"/>
</dbReference>
<reference evidence="5" key="1">
    <citation type="submission" date="2021-01" db="EMBL/GenBank/DDBJ databases">
        <authorList>
            <consortium name="Genoscope - CEA"/>
            <person name="William W."/>
        </authorList>
    </citation>
    <scope>NUCLEOTIDE SEQUENCE</scope>
</reference>
<dbReference type="EMBL" id="CAJJDP010000111">
    <property type="protein sequence ID" value="CAD8196437.1"/>
    <property type="molecule type" value="Genomic_DNA"/>
</dbReference>
<dbReference type="OMA" id="ECIWDEY"/>
<dbReference type="Proteomes" id="UP000683925">
    <property type="component" value="Unassembled WGS sequence"/>
</dbReference>
<proteinExistence type="predicted"/>
<sequence length="2526" mass="286655">MKFHLFCPVLFFFLLSLGNSKISKCVCGHVRSQIECQNSGFCIWDTNQCKLCPGQTYNIIHAKISHKKIAENKNHVVFIWVNASTLQIVAFLIKIIVKNLHTNVFLMAQSVFKCQIVKIIRQRMDAKIKIKKDIEKKCRDVKICEELPTYLMSHKMCKEGLDVCTVSEKGHGCIEQLQSCSQYNSDFQCFESKQRQENCFWNQKSSMCIEKVCDNLPFSQDFECKSFLSECTSNGVHCVIRRQCSDAQSKFGCVTDVQGRKCEYHQNTCKIKSCSTASNKLTNYQQCQNYDNLLDCVTSENGGCKIRPEICDGYVREMDCYSVELQDCQWYNNKCEQRQCYHAPIYYGHRDCKKYGNCIGKLNGGCKTTPQICDEILEQQFCELNYNKERCLWLEGSCILLECNKLYLPTYKSHNICQQASQFCTFNIDSLGCTDYLCENILEIEYCTIDSIGTVCTLNQGCIEKKCKSAPPQYDTNQKCETWLSKCTVNVQMLSNNQKILIGCVDKMNTCQQALQDQCYSTLSGFQCKWDQISQICVDQVCTDANPSQYKTNENCKSFKVFLGSCIIGPTGEGCQQWPSDCNLMLSQQQCELNLQNGTKCFWNNSYCKISECSDASKIDYTNNVECNTWLDYCIFNHTVGGCKVRPSSVACTSSPNNSMYKTHQECFAWNHQCTVTPSFAAEGCEQKKQRNCRTNLNGQYCYWDDAEQSCKNEDDDNDGQIDCHKRIYGELSHEDCENFLPKCTLNNIDRYCSDLSYMCDYKLKQQCEITMLQQPCKWDEQNQLCKEVVCTDNTTATTEAECFRFKKFNYCQLKINSNGTFGPGCESRPTFCEYITNPVICKLTVTLSNERCYYFNSQCQVVQDDQCEFITDSKSNELCQLYNNNCVLQSSGQGCYSTRVCQDLTNQVCNSAIMQSNQMCNYSDIWRRDLICSDKLLSKSSCEGQKTRLGQLCQYAQSCSGTCKYQCIGYTAQKTMNFTSSNTLSYKRQQCQAYSSTYIYDTNCNCCVLLTSCNLFSGAASLCNASIAQSSQVIQRCGYNSSNSTCENRKCEHILNATSDKGCYDWKYDCIFDGTSCKTYSGDCTQIKLIYQCQYYACFWQTGKCLNYLDCQLNTNAISNRECLLINAQYCRLNYTKGQGCSFMECDHITNSVICTQTKLVDGSNCKWYNSSCYSKYCFEYTTQSECESSYAYYGHVPTQCYWCPIYSTRCSNSKYCSLDTMIQPKSHKDCNEVNVLQTIYLSLTTKCTVKKQLCSEYTYEDSCVITIDGIDCYWNVTVCINICEASQINNIANNNSSCASWRSYCMSSTGQVCQLLNCSTLTISSECNIFSVKCIWDGSTCITIGPCINYSSSILCDNKSNSQGIPCFWNGTQCTEKTCSNKTTSSLSYTDCNNWLVNCQWDGNNNLCVEDCTQADNTFTSHQQCESYYLNKSCTVKLDLIQCVDLPITCSLAKQTQCYIDKLGNECYFQASLNQCVTLTCLNLEDTYTTHEKCNQRINSCTVNINLKGCQYLDDCNNYLIQQQCVIDKNNLECDWIMNLSSCRIKKCTTAQLILYTAHSCQQYFGDSCTVNANLDGCEIGQSLCMNYNYQQCKSDGQKNLSGVYCFWDEGKSTCLERICENGPALAQSHLECIGFLSTCQKGGCRIKGCFDYKYAIDSACASIFEDKRCVTNGYQCILRNACEDVNIIDGCTFDINLNPCVWIDDKCYTKTCQTASVSLTNYLECNSYLPYCTVKLEGGCTKKQNCQDYTIKEACYSDNENEECIWDEYLGECFSNSCIDFCGDGIISSKEEQCDDGNYLPYDGCYKCQIQCQQGCNLCNGPICQDCYNKGWLLSDGVCISICGDGYPVGKELCDDGNNIEFDGCYQCSYSCHKQCLNCFQGLCVECQKGYQEDGSQCHNVCGDGYIIQELEACDDGNLQNNDGCSDTCKVEMNWKCRLENKISVCNYIILPKIILYQLSKSNSDYQEYQLSFSEQVRLNVTEISEEQFLQMIIVVLENAKDNEYDVEVRPMFSISKNNLECDWIMNLSSCRIKKCTTAQLILYTAHSCQQYFGDSCTVNANLDGCEIGQSLCMNYNYQQCKSDGQKNLSGVYCFWDEGKSTCLERICENGPALAQSHLECIGFLSTCQKGGCRIKGCFDYKYAIDSACASIFEDKRCVTNGYQCILRNACEDVNIIDGCTFDINLNPCVWIDDKCYTKTCQTASVSLTNYLECNSYLPYCTVKLEGGCTKKQNCQDYTIKEACYSDNENEECIWDEYLGECFSNSCIDFCGDGIISSKEEQCDDGNYLPYDGCYKCQIQCQQGCNLCNGPICQDCYNKGWLLSDGVCISICGDGYPVGKELCDDGNNIEFDGCYQCSYSCHKQCLNCFQGLCVECQKGYQEDGSQCHNVCGDGYIIQELEACDDGNLQNNDGCSDTCKVEMNWKCRLENKISVCNYIILPKIILYQLSKSNSDYQEYQLSFSEQVRLNVTEISEEQFLQMIIVVLENAKDNEYDVEVRPMFSISTKLNDQSRKSCFKGNNQV</sequence>
<dbReference type="PANTHER" id="PTHR38934">
    <property type="entry name" value="HYPHALLY REGULATED CELL WALL PROTEIN 1"/>
    <property type="match status" value="1"/>
</dbReference>
<dbReference type="OrthoDB" id="28293at2759"/>
<feature type="chain" id="PRO_5035736846" evidence="4">
    <location>
        <begin position="21"/>
        <end position="2526"/>
    </location>
</feature>
<evidence type="ECO:0000256" key="3">
    <source>
        <dbReference type="ARBA" id="ARBA00023157"/>
    </source>
</evidence>
<dbReference type="InterPro" id="IPR006212">
    <property type="entry name" value="Furin_repeat"/>
</dbReference>
<keyword evidence="3" id="KW-1015">Disulfide bond</keyword>
<protein>
    <submittedName>
        <fullName evidence="5">Uncharacterized protein</fullName>
    </submittedName>
</protein>
<evidence type="ECO:0000256" key="1">
    <source>
        <dbReference type="ARBA" id="ARBA00022729"/>
    </source>
</evidence>
<comment type="caution">
    <text evidence="5">The sequence shown here is derived from an EMBL/GenBank/DDBJ whole genome shotgun (WGS) entry which is preliminary data.</text>
</comment>
<accession>A0A8S1X5I9</accession>
<evidence type="ECO:0000256" key="4">
    <source>
        <dbReference type="SAM" id="SignalP"/>
    </source>
</evidence>
<dbReference type="InterPro" id="IPR011936">
    <property type="entry name" value="Myxo_disulph_rpt"/>
</dbReference>
<keyword evidence="2" id="KW-0677">Repeat</keyword>
<dbReference type="SMART" id="SM00639">
    <property type="entry name" value="PSA"/>
    <property type="match status" value="21"/>
</dbReference>
<evidence type="ECO:0000313" key="5">
    <source>
        <dbReference type="EMBL" id="CAD8196437.1"/>
    </source>
</evidence>
<dbReference type="NCBIfam" id="TIGR02232">
    <property type="entry name" value="myxo_disulf_rpt"/>
    <property type="match status" value="4"/>
</dbReference>
<gene>
    <name evidence="5" type="ORF">POCTA_138.1.T1110179</name>
</gene>
<keyword evidence="6" id="KW-1185">Reference proteome</keyword>
<dbReference type="PANTHER" id="PTHR38934:SF6">
    <property type="entry name" value="CHROMOSOME UNDETERMINED SCAFFOLD_176, WHOLE GENOME SHOTGUN SEQUENCE"/>
    <property type="match status" value="1"/>
</dbReference>
<keyword evidence="1 4" id="KW-0732">Signal</keyword>
<name>A0A8S1X5I9_PAROT</name>
<feature type="signal peptide" evidence="4">
    <location>
        <begin position="1"/>
        <end position="20"/>
    </location>
</feature>
<organism evidence="5 6">
    <name type="scientific">Paramecium octaurelia</name>
    <dbReference type="NCBI Taxonomy" id="43137"/>
    <lineage>
        <taxon>Eukaryota</taxon>
        <taxon>Sar</taxon>
        <taxon>Alveolata</taxon>
        <taxon>Ciliophora</taxon>
        <taxon>Intramacronucleata</taxon>
        <taxon>Oligohymenophorea</taxon>
        <taxon>Peniculida</taxon>
        <taxon>Parameciidae</taxon>
        <taxon>Paramecium</taxon>
    </lineage>
</organism>
<dbReference type="Pfam" id="PF13948">
    <property type="entry name" value="DUF4215"/>
    <property type="match status" value="4"/>
</dbReference>